<name>A0ABU9TSB8_9GAMM</name>
<keyword evidence="11" id="KW-1185">Reference proteome</keyword>
<keyword evidence="4" id="KW-0328">Glycosyltransferase</keyword>
<feature type="repeat" description="TPR" evidence="8">
    <location>
        <begin position="8"/>
        <end position="41"/>
    </location>
</feature>
<accession>A0ABU9TSB8</accession>
<evidence type="ECO:0000256" key="5">
    <source>
        <dbReference type="ARBA" id="ARBA00022679"/>
    </source>
</evidence>
<feature type="domain" description="O-GlcNAc transferase C-terminal" evidence="9">
    <location>
        <begin position="389"/>
        <end position="572"/>
    </location>
</feature>
<keyword evidence="7 8" id="KW-0802">TPR repeat</keyword>
<dbReference type="PANTHER" id="PTHR44835:SF1">
    <property type="entry name" value="PROTEIN O-GLCNAC TRANSFERASE"/>
    <property type="match status" value="1"/>
</dbReference>
<feature type="domain" description="O-GlcNAc transferase C-terminal" evidence="9">
    <location>
        <begin position="224"/>
        <end position="368"/>
    </location>
</feature>
<dbReference type="Pfam" id="PF13414">
    <property type="entry name" value="TPR_11"/>
    <property type="match status" value="1"/>
</dbReference>
<sequence length="592" mass="65448">MNQKNDLVKKALALGVSSYQSANFPQAKSLFQKVLQLDDNNFYALHFLGIILLQEHNYKIAHLLLVKAQSLKPKDAEVAHHLGLAFKGLGDANKASYCFAKAVKLQPSLAVAHLGYADVVSSMGRYEEAIKAYLAALKHDSTLIKAHNNLGTVYRKKADLASAIAFYKSALVLDPSRLDIHSNLLMCMASSDGVSPSEYLKEALCYGTQAQKTADSYTDWPLLDKSSGKTLNVGFVSGDLRNHPVAAFIESFIGCFDDGKISLTAFSTTSQVDKVSERLKGYFKDWHCIEALTDKDAATLIYQSKVDILIDLSGHTAGNRLSLFAWKPAPIQVSWIGYFASTGVSEIDYILTSNALSPPEYESHYIEQQWHIDSAGCLKVPSVDVVVESLPALKNGYVTFGSFHSLAKLSDAVIETWCEILHRVPNSKLFFKCKELVDSAFRERLIAKCEGFGIDGNRLLLEEASPLPEYFEAYNSIDIGLDPFPYNSGTVSYHSLWMGVPYIALKGDRILSRIGFANLSQVGLGALVANDREGYVERAVQFASNIEELASIRAGLREKAVRSGLFDGLKIANELEHVFRDMWQCHLQKDNK</sequence>
<comment type="caution">
    <text evidence="10">The sequence shown here is derived from an EMBL/GenBank/DDBJ whole genome shotgun (WGS) entry which is preliminary data.</text>
</comment>
<dbReference type="SMART" id="SM00028">
    <property type="entry name" value="TPR"/>
    <property type="match status" value="5"/>
</dbReference>
<dbReference type="Pfam" id="PF13844">
    <property type="entry name" value="Glyco_transf_41"/>
    <property type="match status" value="2"/>
</dbReference>
<evidence type="ECO:0000256" key="1">
    <source>
        <dbReference type="ARBA" id="ARBA00004922"/>
    </source>
</evidence>
<dbReference type="Gene3D" id="3.40.50.11380">
    <property type="match status" value="1"/>
</dbReference>
<comment type="similarity">
    <text evidence="2">Belongs to the glycosyltransferase 41 family. O-GlcNAc transferase subfamily.</text>
</comment>
<dbReference type="InterPro" id="IPR051939">
    <property type="entry name" value="Glycosyltr_41/O-GlcNAc_trsf"/>
</dbReference>
<dbReference type="InterPro" id="IPR029489">
    <property type="entry name" value="OGT/SEC/SPY_C"/>
</dbReference>
<dbReference type="SUPFAM" id="SSF48452">
    <property type="entry name" value="TPR-like"/>
    <property type="match status" value="1"/>
</dbReference>
<organism evidence="10 11">
    <name type="scientific">Neptuniibacter pectenicola</name>
    <dbReference type="NCBI Taxonomy" id="1806669"/>
    <lineage>
        <taxon>Bacteria</taxon>
        <taxon>Pseudomonadati</taxon>
        <taxon>Pseudomonadota</taxon>
        <taxon>Gammaproteobacteria</taxon>
        <taxon>Oceanospirillales</taxon>
        <taxon>Oceanospirillaceae</taxon>
        <taxon>Neptuniibacter</taxon>
    </lineage>
</organism>
<evidence type="ECO:0000313" key="11">
    <source>
        <dbReference type="Proteomes" id="UP001449225"/>
    </source>
</evidence>
<evidence type="ECO:0000256" key="8">
    <source>
        <dbReference type="PROSITE-ProRule" id="PRU00339"/>
    </source>
</evidence>
<comment type="pathway">
    <text evidence="1">Protein modification; protein glycosylation.</text>
</comment>
<dbReference type="InterPro" id="IPR019734">
    <property type="entry name" value="TPR_rpt"/>
</dbReference>
<dbReference type="SUPFAM" id="SSF53756">
    <property type="entry name" value="UDP-Glycosyltransferase/glycogen phosphorylase"/>
    <property type="match status" value="1"/>
</dbReference>
<dbReference type="PROSITE" id="PS50005">
    <property type="entry name" value="TPR"/>
    <property type="match status" value="3"/>
</dbReference>
<dbReference type="EC" id="2.4.1.255" evidence="3"/>
<evidence type="ECO:0000256" key="2">
    <source>
        <dbReference type="ARBA" id="ARBA00005386"/>
    </source>
</evidence>
<feature type="repeat" description="TPR" evidence="8">
    <location>
        <begin position="144"/>
        <end position="177"/>
    </location>
</feature>
<dbReference type="InterPro" id="IPR011990">
    <property type="entry name" value="TPR-like_helical_dom_sf"/>
</dbReference>
<keyword evidence="6" id="KW-0677">Repeat</keyword>
<dbReference type="PROSITE" id="PS50293">
    <property type="entry name" value="TPR_REGION"/>
    <property type="match status" value="1"/>
</dbReference>
<dbReference type="Pfam" id="PF13181">
    <property type="entry name" value="TPR_8"/>
    <property type="match status" value="1"/>
</dbReference>
<dbReference type="PANTHER" id="PTHR44835">
    <property type="entry name" value="UDP-N-ACETYLGLUCOSAMINE--PEPTIDE N-ACETYLGLUCOSAMINYLTRANSFERASE SPINDLY-RELATED"/>
    <property type="match status" value="1"/>
</dbReference>
<evidence type="ECO:0000259" key="9">
    <source>
        <dbReference type="Pfam" id="PF13844"/>
    </source>
</evidence>
<keyword evidence="5" id="KW-0808">Transferase</keyword>
<reference evidence="10 11" key="1">
    <citation type="submission" date="2024-03" db="EMBL/GenBank/DDBJ databases">
        <title>Community enrichment and isolation of bacterial strains for fucoidan degradation.</title>
        <authorList>
            <person name="Sichert A."/>
        </authorList>
    </citation>
    <scope>NUCLEOTIDE SEQUENCE [LARGE SCALE GENOMIC DNA]</scope>
    <source>
        <strain evidence="10 11">AS76</strain>
    </source>
</reference>
<evidence type="ECO:0000256" key="4">
    <source>
        <dbReference type="ARBA" id="ARBA00022676"/>
    </source>
</evidence>
<gene>
    <name evidence="10" type="ORF">WNY58_09445</name>
</gene>
<feature type="repeat" description="TPR" evidence="8">
    <location>
        <begin position="76"/>
        <end position="109"/>
    </location>
</feature>
<dbReference type="RefSeq" id="WP_342854396.1">
    <property type="nucleotide sequence ID" value="NZ_JBBMRA010000007.1"/>
</dbReference>
<dbReference type="Proteomes" id="UP001449225">
    <property type="component" value="Unassembled WGS sequence"/>
</dbReference>
<dbReference type="Gene3D" id="1.25.40.10">
    <property type="entry name" value="Tetratricopeptide repeat domain"/>
    <property type="match status" value="1"/>
</dbReference>
<evidence type="ECO:0000256" key="7">
    <source>
        <dbReference type="ARBA" id="ARBA00022803"/>
    </source>
</evidence>
<dbReference type="Gene3D" id="3.40.50.2000">
    <property type="entry name" value="Glycogen Phosphorylase B"/>
    <property type="match status" value="1"/>
</dbReference>
<proteinExistence type="inferred from homology"/>
<dbReference type="EMBL" id="JBBMRA010000007">
    <property type="protein sequence ID" value="MEM5536610.1"/>
    <property type="molecule type" value="Genomic_DNA"/>
</dbReference>
<evidence type="ECO:0000256" key="6">
    <source>
        <dbReference type="ARBA" id="ARBA00022737"/>
    </source>
</evidence>
<protein>
    <recommendedName>
        <fullName evidence="3">protein O-GlcNAc transferase</fullName>
        <ecNumber evidence="3">2.4.1.255</ecNumber>
    </recommendedName>
</protein>
<evidence type="ECO:0000256" key="3">
    <source>
        <dbReference type="ARBA" id="ARBA00011970"/>
    </source>
</evidence>
<evidence type="ECO:0000313" key="10">
    <source>
        <dbReference type="EMBL" id="MEM5536610.1"/>
    </source>
</evidence>